<dbReference type="Pfam" id="PF13812">
    <property type="entry name" value="PPR_3"/>
    <property type="match status" value="1"/>
</dbReference>
<comment type="similarity">
    <text evidence="1">Belongs to the PPR family. P subfamily.</text>
</comment>
<gene>
    <name evidence="4" type="ORF">Cni_G03619</name>
</gene>
<accession>A0AAQ3Q3M1</accession>
<dbReference type="AlphaFoldDB" id="A0AAQ3Q3M1"/>
<dbReference type="PROSITE" id="PS51375">
    <property type="entry name" value="PPR"/>
    <property type="match status" value="1"/>
</dbReference>
<organism evidence="4 5">
    <name type="scientific">Canna indica</name>
    <name type="common">Indian-shot</name>
    <dbReference type="NCBI Taxonomy" id="4628"/>
    <lineage>
        <taxon>Eukaryota</taxon>
        <taxon>Viridiplantae</taxon>
        <taxon>Streptophyta</taxon>
        <taxon>Embryophyta</taxon>
        <taxon>Tracheophyta</taxon>
        <taxon>Spermatophyta</taxon>
        <taxon>Magnoliopsida</taxon>
        <taxon>Liliopsida</taxon>
        <taxon>Zingiberales</taxon>
        <taxon>Cannaceae</taxon>
        <taxon>Canna</taxon>
    </lineage>
</organism>
<evidence type="ECO:0000313" key="5">
    <source>
        <dbReference type="Proteomes" id="UP001327560"/>
    </source>
</evidence>
<dbReference type="InterPro" id="IPR011990">
    <property type="entry name" value="TPR-like_helical_dom_sf"/>
</dbReference>
<evidence type="ECO:0000256" key="1">
    <source>
        <dbReference type="ARBA" id="ARBA00007626"/>
    </source>
</evidence>
<evidence type="ECO:0000256" key="3">
    <source>
        <dbReference type="PROSITE-ProRule" id="PRU00708"/>
    </source>
</evidence>
<dbReference type="Proteomes" id="UP001327560">
    <property type="component" value="Chromosome 1"/>
</dbReference>
<keyword evidence="5" id="KW-1185">Reference proteome</keyword>
<sequence length="89" mass="10139">MEKKGIKPDIISFNALVIGYLTKGDDDGFKEIIKTFMAEELLDVMVSKGIQPNLTNFSTIIGGFSREGDVDSMIRMFKKMKVMKRRNEM</sequence>
<name>A0AAQ3Q3M1_9LILI</name>
<keyword evidence="2" id="KW-0677">Repeat</keyword>
<reference evidence="4 5" key="1">
    <citation type="submission" date="2023-10" db="EMBL/GenBank/DDBJ databases">
        <title>Chromosome-scale genome assembly provides insights into flower coloration mechanisms of Canna indica.</title>
        <authorList>
            <person name="Li C."/>
        </authorList>
    </citation>
    <scope>NUCLEOTIDE SEQUENCE [LARGE SCALE GENOMIC DNA]</scope>
    <source>
        <tissue evidence="4">Flower</tissue>
    </source>
</reference>
<dbReference type="Gene3D" id="1.25.40.10">
    <property type="entry name" value="Tetratricopeptide repeat domain"/>
    <property type="match status" value="1"/>
</dbReference>
<dbReference type="InterPro" id="IPR002885">
    <property type="entry name" value="PPR_rpt"/>
</dbReference>
<feature type="repeat" description="PPR" evidence="3">
    <location>
        <begin position="53"/>
        <end position="87"/>
    </location>
</feature>
<dbReference type="PANTHER" id="PTHR47939">
    <property type="entry name" value="MEMBRANE-ASSOCIATED SALT-INDUCIBLE PROTEIN-LIKE"/>
    <property type="match status" value="1"/>
</dbReference>
<dbReference type="NCBIfam" id="TIGR00756">
    <property type="entry name" value="PPR"/>
    <property type="match status" value="1"/>
</dbReference>
<protein>
    <submittedName>
        <fullName evidence="4">Pentatricopeptide repeat-containing protein</fullName>
    </submittedName>
</protein>
<evidence type="ECO:0000256" key="2">
    <source>
        <dbReference type="ARBA" id="ARBA00022737"/>
    </source>
</evidence>
<proteinExistence type="inferred from homology"/>
<dbReference type="Pfam" id="PF12854">
    <property type="entry name" value="PPR_1"/>
    <property type="match status" value="1"/>
</dbReference>
<dbReference type="PANTHER" id="PTHR47939:SF11">
    <property type="entry name" value="TETRATRICOPEPTIDE-LIKE HELICAL DOMAIN SUPERFAMILY"/>
    <property type="match status" value="1"/>
</dbReference>
<dbReference type="EMBL" id="CP136890">
    <property type="protein sequence ID" value="WOK94914.1"/>
    <property type="molecule type" value="Genomic_DNA"/>
</dbReference>
<dbReference type="InterPro" id="IPR050667">
    <property type="entry name" value="PPR-containing_protein"/>
</dbReference>
<evidence type="ECO:0000313" key="4">
    <source>
        <dbReference type="EMBL" id="WOK94914.1"/>
    </source>
</evidence>